<evidence type="ECO:0000256" key="5">
    <source>
        <dbReference type="ARBA" id="ARBA00022989"/>
    </source>
</evidence>
<evidence type="ECO:0000256" key="2">
    <source>
        <dbReference type="ARBA" id="ARBA00022448"/>
    </source>
</evidence>
<evidence type="ECO:0000313" key="8">
    <source>
        <dbReference type="EMBL" id="GAI78114.1"/>
    </source>
</evidence>
<dbReference type="Gene3D" id="1.10.3720.10">
    <property type="entry name" value="MetI-like"/>
    <property type="match status" value="1"/>
</dbReference>
<evidence type="ECO:0000256" key="6">
    <source>
        <dbReference type="ARBA" id="ARBA00023136"/>
    </source>
</evidence>
<evidence type="ECO:0000256" key="4">
    <source>
        <dbReference type="ARBA" id="ARBA00022692"/>
    </source>
</evidence>
<keyword evidence="6 7" id="KW-0472">Membrane</keyword>
<gene>
    <name evidence="8" type="ORF">S12H4_18674</name>
</gene>
<sequence>MLGFGDEAQGGLLSADTGRKQSVWEAFTSEKYFKWTLLIPLLLVLAVFMFYPMFYCLYYSTQEYGGIGASQFLGWENYRYVLHDPVFWEALGKT</sequence>
<evidence type="ECO:0000256" key="7">
    <source>
        <dbReference type="SAM" id="Phobius"/>
    </source>
</evidence>
<name>X1TDL5_9ZZZZ</name>
<keyword evidence="3" id="KW-1003">Cell membrane</keyword>
<dbReference type="AlphaFoldDB" id="X1TDL5"/>
<keyword evidence="4 7" id="KW-0812">Transmembrane</keyword>
<evidence type="ECO:0000256" key="1">
    <source>
        <dbReference type="ARBA" id="ARBA00004651"/>
    </source>
</evidence>
<feature type="non-terminal residue" evidence="8">
    <location>
        <position position="94"/>
    </location>
</feature>
<feature type="transmembrane region" description="Helical" evidence="7">
    <location>
        <begin position="37"/>
        <end position="58"/>
    </location>
</feature>
<evidence type="ECO:0008006" key="9">
    <source>
        <dbReference type="Google" id="ProtNLM"/>
    </source>
</evidence>
<proteinExistence type="predicted"/>
<dbReference type="PANTHER" id="PTHR43005">
    <property type="entry name" value="BLR7065 PROTEIN"/>
    <property type="match status" value="1"/>
</dbReference>
<keyword evidence="5 7" id="KW-1133">Transmembrane helix</keyword>
<evidence type="ECO:0000256" key="3">
    <source>
        <dbReference type="ARBA" id="ARBA00022475"/>
    </source>
</evidence>
<comment type="caution">
    <text evidence="8">The sequence shown here is derived from an EMBL/GenBank/DDBJ whole genome shotgun (WGS) entry which is preliminary data.</text>
</comment>
<dbReference type="PANTHER" id="PTHR43005:SF1">
    <property type="entry name" value="SPERMIDINE_PUTRESCINE TRANSPORT SYSTEM PERMEASE PROTEIN"/>
    <property type="match status" value="1"/>
</dbReference>
<dbReference type="InterPro" id="IPR035906">
    <property type="entry name" value="MetI-like_sf"/>
</dbReference>
<keyword evidence="2" id="KW-0813">Transport</keyword>
<accession>X1TDL5</accession>
<comment type="subcellular location">
    <subcellularLocation>
        <location evidence="1">Cell membrane</location>
        <topology evidence="1">Multi-pass membrane protein</topology>
    </subcellularLocation>
</comment>
<organism evidence="8">
    <name type="scientific">marine sediment metagenome</name>
    <dbReference type="NCBI Taxonomy" id="412755"/>
    <lineage>
        <taxon>unclassified sequences</taxon>
        <taxon>metagenomes</taxon>
        <taxon>ecological metagenomes</taxon>
    </lineage>
</organism>
<dbReference type="EMBL" id="BARW01009250">
    <property type="protein sequence ID" value="GAI78114.1"/>
    <property type="molecule type" value="Genomic_DNA"/>
</dbReference>
<dbReference type="SUPFAM" id="SSF161098">
    <property type="entry name" value="MetI-like"/>
    <property type="match status" value="1"/>
</dbReference>
<reference evidence="8" key="1">
    <citation type="journal article" date="2014" name="Front. Microbiol.">
        <title>High frequency of phylogenetically diverse reductive dehalogenase-homologous genes in deep subseafloor sedimentary metagenomes.</title>
        <authorList>
            <person name="Kawai M."/>
            <person name="Futagami T."/>
            <person name="Toyoda A."/>
            <person name="Takaki Y."/>
            <person name="Nishi S."/>
            <person name="Hori S."/>
            <person name="Arai W."/>
            <person name="Tsubouchi T."/>
            <person name="Morono Y."/>
            <person name="Uchiyama I."/>
            <person name="Ito T."/>
            <person name="Fujiyama A."/>
            <person name="Inagaki F."/>
            <person name="Takami H."/>
        </authorList>
    </citation>
    <scope>NUCLEOTIDE SEQUENCE</scope>
    <source>
        <strain evidence="8">Expedition CK06-06</strain>
    </source>
</reference>
<dbReference type="GO" id="GO:0005886">
    <property type="term" value="C:plasma membrane"/>
    <property type="evidence" value="ECO:0007669"/>
    <property type="project" value="UniProtKB-SubCell"/>
</dbReference>
<protein>
    <recommendedName>
        <fullName evidence="9">ABC transmembrane type-1 domain-containing protein</fullName>
    </recommendedName>
</protein>